<keyword evidence="4" id="KW-1185">Reference proteome</keyword>
<dbReference type="InterPro" id="IPR014044">
    <property type="entry name" value="CAP_dom"/>
</dbReference>
<evidence type="ECO:0000256" key="1">
    <source>
        <dbReference type="SAM" id="SignalP"/>
    </source>
</evidence>
<feature type="domain" description="SCP" evidence="2">
    <location>
        <begin position="53"/>
        <end position="170"/>
    </location>
</feature>
<dbReference type="OrthoDB" id="7852865at2"/>
<evidence type="ECO:0000313" key="3">
    <source>
        <dbReference type="EMBL" id="TCT10707.1"/>
    </source>
</evidence>
<dbReference type="InterPro" id="IPR035940">
    <property type="entry name" value="CAP_sf"/>
</dbReference>
<protein>
    <submittedName>
        <fullName evidence="3">Uncharacterized protein YkwD</fullName>
    </submittedName>
</protein>
<name>A0A4R3MET1_9HYPH</name>
<dbReference type="SUPFAM" id="SSF55797">
    <property type="entry name" value="PR-1-like"/>
    <property type="match status" value="1"/>
</dbReference>
<feature type="chain" id="PRO_5020285190" evidence="1">
    <location>
        <begin position="18"/>
        <end position="175"/>
    </location>
</feature>
<dbReference type="AlphaFoldDB" id="A0A4R3MET1"/>
<evidence type="ECO:0000259" key="2">
    <source>
        <dbReference type="Pfam" id="PF00188"/>
    </source>
</evidence>
<dbReference type="Gene3D" id="3.40.33.10">
    <property type="entry name" value="CAP"/>
    <property type="match status" value="1"/>
</dbReference>
<gene>
    <name evidence="3" type="ORF">EDC22_105207</name>
</gene>
<dbReference type="RefSeq" id="WP_132806544.1">
    <property type="nucleotide sequence ID" value="NZ_SMAK01000005.1"/>
</dbReference>
<dbReference type="PANTHER" id="PTHR31157">
    <property type="entry name" value="SCP DOMAIN-CONTAINING PROTEIN"/>
    <property type="match status" value="1"/>
</dbReference>
<dbReference type="Proteomes" id="UP000295678">
    <property type="component" value="Unassembled WGS sequence"/>
</dbReference>
<accession>A0A4R3MET1</accession>
<organism evidence="3 4">
    <name type="scientific">Tepidamorphus gemmatus</name>
    <dbReference type="NCBI Taxonomy" id="747076"/>
    <lineage>
        <taxon>Bacteria</taxon>
        <taxon>Pseudomonadati</taxon>
        <taxon>Pseudomonadota</taxon>
        <taxon>Alphaproteobacteria</taxon>
        <taxon>Hyphomicrobiales</taxon>
        <taxon>Tepidamorphaceae</taxon>
        <taxon>Tepidamorphus</taxon>
    </lineage>
</organism>
<proteinExistence type="predicted"/>
<comment type="caution">
    <text evidence="3">The sequence shown here is derived from an EMBL/GenBank/DDBJ whole genome shotgun (WGS) entry which is preliminary data.</text>
</comment>
<reference evidence="3 4" key="1">
    <citation type="submission" date="2019-03" db="EMBL/GenBank/DDBJ databases">
        <title>Genomic Encyclopedia of Type Strains, Phase IV (KMG-IV): sequencing the most valuable type-strain genomes for metagenomic binning, comparative biology and taxonomic classification.</title>
        <authorList>
            <person name="Goeker M."/>
        </authorList>
    </citation>
    <scope>NUCLEOTIDE SEQUENCE [LARGE SCALE GENOMIC DNA]</scope>
    <source>
        <strain evidence="3 4">DSM 19345</strain>
    </source>
</reference>
<sequence length="175" mass="18570">MSLLLVLRSGATRAALALLVIVSGCSEQPTGVRPPIYRNLAESAGQLDEAAALSMVNAYRANNGVKPVRIDPRLTGLALGYARELAAAADRGTAIRPDGRLDSRLAAAGYAKAAAKESVSAGYYTLAEAFSGWRDSPPHRETMLMPDADDMGIAAVYVPGTKYKVYWVLVMAREG</sequence>
<keyword evidence="1" id="KW-0732">Signal</keyword>
<dbReference type="PANTHER" id="PTHR31157:SF1">
    <property type="entry name" value="SCP DOMAIN-CONTAINING PROTEIN"/>
    <property type="match status" value="1"/>
</dbReference>
<dbReference type="EMBL" id="SMAK01000005">
    <property type="protein sequence ID" value="TCT10707.1"/>
    <property type="molecule type" value="Genomic_DNA"/>
</dbReference>
<dbReference type="CDD" id="cd05379">
    <property type="entry name" value="CAP_bacterial"/>
    <property type="match status" value="1"/>
</dbReference>
<evidence type="ECO:0000313" key="4">
    <source>
        <dbReference type="Proteomes" id="UP000295678"/>
    </source>
</evidence>
<dbReference type="Pfam" id="PF00188">
    <property type="entry name" value="CAP"/>
    <property type="match status" value="1"/>
</dbReference>
<feature type="signal peptide" evidence="1">
    <location>
        <begin position="1"/>
        <end position="17"/>
    </location>
</feature>